<gene>
    <name evidence="1" type="ORF">BWY73_00708</name>
</gene>
<reference evidence="1" key="1">
    <citation type="submission" date="2017-02" db="EMBL/GenBank/DDBJ databases">
        <title>Delving into the versatile metabolic prowess of the omnipresent phylum Bacteroidetes.</title>
        <authorList>
            <person name="Nobu M.K."/>
            <person name="Mei R."/>
            <person name="Narihiro T."/>
            <person name="Kuroda K."/>
            <person name="Liu W.-T."/>
        </authorList>
    </citation>
    <scope>NUCLEOTIDE SEQUENCE</scope>
    <source>
        <strain evidence="1">ADurb.Bin417</strain>
    </source>
</reference>
<protein>
    <submittedName>
        <fullName evidence="1">Uncharacterized protein</fullName>
    </submittedName>
</protein>
<proteinExistence type="predicted"/>
<dbReference type="EMBL" id="MWAK01000079">
    <property type="protein sequence ID" value="OPZ92650.1"/>
    <property type="molecule type" value="Genomic_DNA"/>
</dbReference>
<dbReference type="Proteomes" id="UP000485484">
    <property type="component" value="Unassembled WGS sequence"/>
</dbReference>
<evidence type="ECO:0000313" key="1">
    <source>
        <dbReference type="EMBL" id="OPZ92650.1"/>
    </source>
</evidence>
<organism evidence="1">
    <name type="scientific">candidate division TA06 bacterium ADurb.Bin417</name>
    <dbReference type="NCBI Taxonomy" id="1852828"/>
    <lineage>
        <taxon>Bacteria</taxon>
        <taxon>Bacteria division TA06</taxon>
    </lineage>
</organism>
<accession>A0A1V5MIA6</accession>
<sequence>MEAGLATTTGREGTEGLGAEAGCEAEVLRVVVTVVLSLVAPGTRIFCPISIRSDFNPLACFNS</sequence>
<comment type="caution">
    <text evidence="1">The sequence shown here is derived from an EMBL/GenBank/DDBJ whole genome shotgun (WGS) entry which is preliminary data.</text>
</comment>
<name>A0A1V5MIA6_UNCT6</name>
<dbReference type="AlphaFoldDB" id="A0A1V5MIA6"/>